<dbReference type="AlphaFoldDB" id="A0A1I7F2X6"/>
<evidence type="ECO:0000313" key="2">
    <source>
        <dbReference type="Proteomes" id="UP000198693"/>
    </source>
</evidence>
<dbReference type="EMBL" id="FPBP01000001">
    <property type="protein sequence ID" value="SFU30558.1"/>
    <property type="molecule type" value="Genomic_DNA"/>
</dbReference>
<dbReference type="SUPFAM" id="SSF47794">
    <property type="entry name" value="Rad51 N-terminal domain-like"/>
    <property type="match status" value="1"/>
</dbReference>
<reference evidence="2" key="1">
    <citation type="submission" date="2016-10" db="EMBL/GenBank/DDBJ databases">
        <authorList>
            <person name="Varghese N."/>
            <person name="Submissions S."/>
        </authorList>
    </citation>
    <scope>NUCLEOTIDE SEQUENCE [LARGE SCALE GENOMIC DNA]</scope>
    <source>
        <strain evidence="2">CGMCC 1.6981</strain>
    </source>
</reference>
<dbReference type="Gene3D" id="1.10.150.20">
    <property type="entry name" value="5' to 3' exonuclease, C-terminal subdomain"/>
    <property type="match status" value="1"/>
</dbReference>
<dbReference type="OrthoDB" id="6171118at2"/>
<proteinExistence type="predicted"/>
<protein>
    <submittedName>
        <fullName evidence="1">Helix-hairpin-helix domain-containing protein</fullName>
    </submittedName>
</protein>
<gene>
    <name evidence="1" type="ORF">SAMN04487955_101201</name>
</gene>
<accession>A0A1I7F2X6</accession>
<organism evidence="1 2">
    <name type="scientific">Halomonas korlensis</name>
    <dbReference type="NCBI Taxonomy" id="463301"/>
    <lineage>
        <taxon>Bacteria</taxon>
        <taxon>Pseudomonadati</taxon>
        <taxon>Pseudomonadota</taxon>
        <taxon>Gammaproteobacteria</taxon>
        <taxon>Oceanospirillales</taxon>
        <taxon>Halomonadaceae</taxon>
        <taxon>Halomonas</taxon>
    </lineage>
</organism>
<dbReference type="RefSeq" id="WP_089792019.1">
    <property type="nucleotide sequence ID" value="NZ_FPBP01000001.1"/>
</dbReference>
<name>A0A1I7F2X6_9GAMM</name>
<dbReference type="STRING" id="463301.SAMN04487955_101201"/>
<dbReference type="InterPro" id="IPR010995">
    <property type="entry name" value="DNA_repair_Rad51/TF_NusA_a-hlx"/>
</dbReference>
<evidence type="ECO:0000313" key="1">
    <source>
        <dbReference type="EMBL" id="SFU30558.1"/>
    </source>
</evidence>
<dbReference type="GO" id="GO:0000166">
    <property type="term" value="F:nucleotide binding"/>
    <property type="evidence" value="ECO:0007669"/>
    <property type="project" value="InterPro"/>
</dbReference>
<dbReference type="Proteomes" id="UP000198693">
    <property type="component" value="Unassembled WGS sequence"/>
</dbReference>
<sequence length="159" mass="17041">MHENESTTSREHAIALELQALAQQAREALLTALESDDEVAITALESASDLLTSIGELTRQHDFIDLPVLDDVQRDVDRLACSLYRQGACDSLDNVARTAFVDRHAKALTALNGIGPVSARKLFVHGIGDLEQLRALSPDGLGSVEGLSAATLARIKANL</sequence>
<keyword evidence="2" id="KW-1185">Reference proteome</keyword>
<dbReference type="Pfam" id="PF14520">
    <property type="entry name" value="HHH_5"/>
    <property type="match status" value="1"/>
</dbReference>